<dbReference type="PANTHER" id="PTHR11042">
    <property type="entry name" value="EUKARYOTIC TRANSLATION INITIATION FACTOR 2-ALPHA KINASE EIF2-ALPHA KINASE -RELATED"/>
    <property type="match status" value="1"/>
</dbReference>
<dbReference type="Proteomes" id="UP000784294">
    <property type="component" value="Unassembled WGS sequence"/>
</dbReference>
<evidence type="ECO:0000259" key="6">
    <source>
        <dbReference type="PROSITE" id="PS50011"/>
    </source>
</evidence>
<feature type="domain" description="Protein kinase" evidence="6">
    <location>
        <begin position="1"/>
        <end position="102"/>
    </location>
</feature>
<keyword evidence="4" id="KW-0067">ATP-binding</keyword>
<dbReference type="GO" id="GO:0005634">
    <property type="term" value="C:nucleus"/>
    <property type="evidence" value="ECO:0007669"/>
    <property type="project" value="TreeGrafter"/>
</dbReference>
<keyword evidence="2" id="KW-0547">Nucleotide-binding</keyword>
<dbReference type="PROSITE" id="PS00108">
    <property type="entry name" value="PROTEIN_KINASE_ST"/>
    <property type="match status" value="1"/>
</dbReference>
<evidence type="ECO:0000256" key="5">
    <source>
        <dbReference type="ARBA" id="ARBA00037982"/>
    </source>
</evidence>
<dbReference type="Pfam" id="PF00069">
    <property type="entry name" value="Pkinase"/>
    <property type="match status" value="1"/>
</dbReference>
<gene>
    <name evidence="7" type="ORF">PXEA_LOCUS21690</name>
</gene>
<evidence type="ECO:0000313" key="8">
    <source>
        <dbReference type="Proteomes" id="UP000784294"/>
    </source>
</evidence>
<dbReference type="SUPFAM" id="SSF56112">
    <property type="entry name" value="Protein kinase-like (PK-like)"/>
    <property type="match status" value="1"/>
</dbReference>
<keyword evidence="1" id="KW-0808">Transferase</keyword>
<protein>
    <recommendedName>
        <fullName evidence="6">Protein kinase domain-containing protein</fullName>
    </recommendedName>
</protein>
<keyword evidence="8" id="KW-1185">Reference proteome</keyword>
<dbReference type="InterPro" id="IPR011009">
    <property type="entry name" value="Kinase-like_dom_sf"/>
</dbReference>
<organism evidence="7 8">
    <name type="scientific">Protopolystoma xenopodis</name>
    <dbReference type="NCBI Taxonomy" id="117903"/>
    <lineage>
        <taxon>Eukaryota</taxon>
        <taxon>Metazoa</taxon>
        <taxon>Spiralia</taxon>
        <taxon>Lophotrochozoa</taxon>
        <taxon>Platyhelminthes</taxon>
        <taxon>Monogenea</taxon>
        <taxon>Polyopisthocotylea</taxon>
        <taxon>Polystomatidea</taxon>
        <taxon>Polystomatidae</taxon>
        <taxon>Protopolystoma</taxon>
    </lineage>
</organism>
<dbReference type="GO" id="GO:0005737">
    <property type="term" value="C:cytoplasm"/>
    <property type="evidence" value="ECO:0007669"/>
    <property type="project" value="TreeGrafter"/>
</dbReference>
<keyword evidence="3" id="KW-0418">Kinase</keyword>
<comment type="caution">
    <text evidence="7">The sequence shown here is derived from an EMBL/GenBank/DDBJ whole genome shotgun (WGS) entry which is preliminary data.</text>
</comment>
<evidence type="ECO:0000256" key="3">
    <source>
        <dbReference type="ARBA" id="ARBA00022777"/>
    </source>
</evidence>
<dbReference type="GO" id="GO:0005524">
    <property type="term" value="F:ATP binding"/>
    <property type="evidence" value="ECO:0007669"/>
    <property type="project" value="UniProtKB-KW"/>
</dbReference>
<evidence type="ECO:0000313" key="7">
    <source>
        <dbReference type="EMBL" id="VEL28250.1"/>
    </source>
</evidence>
<dbReference type="AlphaFoldDB" id="A0A448X536"/>
<dbReference type="EMBL" id="CAAALY010093546">
    <property type="protein sequence ID" value="VEL28250.1"/>
    <property type="molecule type" value="Genomic_DNA"/>
</dbReference>
<comment type="similarity">
    <text evidence="5">Belongs to the protein kinase superfamily. Ser/Thr protein kinase family. GCN2 subfamily.</text>
</comment>
<evidence type="ECO:0000256" key="4">
    <source>
        <dbReference type="ARBA" id="ARBA00022840"/>
    </source>
</evidence>
<dbReference type="OrthoDB" id="6778822at2759"/>
<evidence type="ECO:0000256" key="1">
    <source>
        <dbReference type="ARBA" id="ARBA00022679"/>
    </source>
</evidence>
<dbReference type="GO" id="GO:0004672">
    <property type="term" value="F:protein kinase activity"/>
    <property type="evidence" value="ECO:0007669"/>
    <property type="project" value="InterPro"/>
</dbReference>
<dbReference type="Gene3D" id="1.10.510.10">
    <property type="entry name" value="Transferase(Phosphotransferase) domain 1"/>
    <property type="match status" value="1"/>
</dbReference>
<name>A0A448X536_9PLAT</name>
<dbReference type="InterPro" id="IPR000719">
    <property type="entry name" value="Prot_kinase_dom"/>
</dbReference>
<reference evidence="7" key="1">
    <citation type="submission" date="2018-11" db="EMBL/GenBank/DDBJ databases">
        <authorList>
            <consortium name="Pathogen Informatics"/>
        </authorList>
    </citation>
    <scope>NUCLEOTIDE SEQUENCE</scope>
</reference>
<dbReference type="PROSITE" id="PS50011">
    <property type="entry name" value="PROTEIN_KINASE_DOM"/>
    <property type="match status" value="1"/>
</dbReference>
<dbReference type="InterPro" id="IPR008271">
    <property type="entry name" value="Ser/Thr_kinase_AS"/>
</dbReference>
<proteinExistence type="inferred from homology"/>
<dbReference type="InterPro" id="IPR050339">
    <property type="entry name" value="CC_SR_Kinase"/>
</dbReference>
<accession>A0A448X536</accession>
<evidence type="ECO:0000256" key="2">
    <source>
        <dbReference type="ARBA" id="ARBA00022741"/>
    </source>
</evidence>
<sequence>MELCSSKTLRQVIDTEHLYTNTDRAWSLFRELTDGLAYIHAKGVIHRDLKPANIMIDEEDHVKIVDFGLATHVNHTERQLQNQQKRLQQVKFRMWFENIIQF</sequence>